<protein>
    <recommendedName>
        <fullName evidence="1">DUF6570 domain-containing protein</fullName>
    </recommendedName>
</protein>
<keyword evidence="3" id="KW-1185">Reference proteome</keyword>
<comment type="caution">
    <text evidence="2">The sequence shown here is derived from an EMBL/GenBank/DDBJ whole genome shotgun (WGS) entry which is preliminary data.</text>
</comment>
<sequence length="179" mass="20274">MLRKKLTGRLRNTFFPPLPKTREQVRRILTKHCRSMRPKAFVEAGCAVCGHLVPLRFLTLLSSYEGSLALLIRAGVTRKERFSLSEPIEELTGPVLAEGCHHICVDCEMCLNNGVIPKHALVRYNWIGEADQLKGLTYAEGILIARVRHNRCVVRVNSGRVRMSANAIMFSHCRPQRVK</sequence>
<organism evidence="2 3">
    <name type="scientific">Mycena rosella</name>
    <name type="common">Pink bonnet</name>
    <name type="synonym">Agaricus rosellus</name>
    <dbReference type="NCBI Taxonomy" id="1033263"/>
    <lineage>
        <taxon>Eukaryota</taxon>
        <taxon>Fungi</taxon>
        <taxon>Dikarya</taxon>
        <taxon>Basidiomycota</taxon>
        <taxon>Agaricomycotina</taxon>
        <taxon>Agaricomycetes</taxon>
        <taxon>Agaricomycetidae</taxon>
        <taxon>Agaricales</taxon>
        <taxon>Marasmiineae</taxon>
        <taxon>Mycenaceae</taxon>
        <taxon>Mycena</taxon>
    </lineage>
</organism>
<gene>
    <name evidence="2" type="ORF">B0H17DRAFT_928468</name>
</gene>
<dbReference type="EMBL" id="JARKIE010000030">
    <property type="protein sequence ID" value="KAJ7697468.1"/>
    <property type="molecule type" value="Genomic_DNA"/>
</dbReference>
<proteinExistence type="predicted"/>
<feature type="domain" description="DUF6570" evidence="1">
    <location>
        <begin position="114"/>
        <end position="172"/>
    </location>
</feature>
<dbReference type="AlphaFoldDB" id="A0AAD7DR90"/>
<dbReference type="InterPro" id="IPR046700">
    <property type="entry name" value="DUF6570"/>
</dbReference>
<evidence type="ECO:0000313" key="2">
    <source>
        <dbReference type="EMBL" id="KAJ7697468.1"/>
    </source>
</evidence>
<accession>A0AAD7DR90</accession>
<reference evidence="2" key="1">
    <citation type="submission" date="2023-03" db="EMBL/GenBank/DDBJ databases">
        <title>Massive genome expansion in bonnet fungi (Mycena s.s.) driven by repeated elements and novel gene families across ecological guilds.</title>
        <authorList>
            <consortium name="Lawrence Berkeley National Laboratory"/>
            <person name="Harder C.B."/>
            <person name="Miyauchi S."/>
            <person name="Viragh M."/>
            <person name="Kuo A."/>
            <person name="Thoen E."/>
            <person name="Andreopoulos B."/>
            <person name="Lu D."/>
            <person name="Skrede I."/>
            <person name="Drula E."/>
            <person name="Henrissat B."/>
            <person name="Morin E."/>
            <person name="Kohler A."/>
            <person name="Barry K."/>
            <person name="LaButti K."/>
            <person name="Morin E."/>
            <person name="Salamov A."/>
            <person name="Lipzen A."/>
            <person name="Mereny Z."/>
            <person name="Hegedus B."/>
            <person name="Baldrian P."/>
            <person name="Stursova M."/>
            <person name="Weitz H."/>
            <person name="Taylor A."/>
            <person name="Grigoriev I.V."/>
            <person name="Nagy L.G."/>
            <person name="Martin F."/>
            <person name="Kauserud H."/>
        </authorList>
    </citation>
    <scope>NUCLEOTIDE SEQUENCE</scope>
    <source>
        <strain evidence="2">CBHHK067</strain>
    </source>
</reference>
<evidence type="ECO:0000313" key="3">
    <source>
        <dbReference type="Proteomes" id="UP001221757"/>
    </source>
</evidence>
<dbReference type="Proteomes" id="UP001221757">
    <property type="component" value="Unassembled WGS sequence"/>
</dbReference>
<evidence type="ECO:0000259" key="1">
    <source>
        <dbReference type="Pfam" id="PF20209"/>
    </source>
</evidence>
<dbReference type="Pfam" id="PF20209">
    <property type="entry name" value="DUF6570"/>
    <property type="match status" value="1"/>
</dbReference>
<name>A0AAD7DR90_MYCRO</name>